<dbReference type="InterPro" id="IPR001387">
    <property type="entry name" value="Cro/C1-type_HTH"/>
</dbReference>
<dbReference type="Gene3D" id="1.10.260.40">
    <property type="entry name" value="lambda repressor-like DNA-binding domains"/>
    <property type="match status" value="1"/>
</dbReference>
<dbReference type="CDD" id="cd00093">
    <property type="entry name" value="HTH_XRE"/>
    <property type="match status" value="1"/>
</dbReference>
<gene>
    <name evidence="2" type="ORF">SDC9_81397</name>
</gene>
<dbReference type="InterPro" id="IPR010982">
    <property type="entry name" value="Lambda_DNA-bd_dom_sf"/>
</dbReference>
<accession>A0A644Z1P5</accession>
<proteinExistence type="predicted"/>
<dbReference type="GO" id="GO:0003677">
    <property type="term" value="F:DNA binding"/>
    <property type="evidence" value="ECO:0007669"/>
    <property type="project" value="InterPro"/>
</dbReference>
<protein>
    <recommendedName>
        <fullName evidence="1">HTH cro/C1-type domain-containing protein</fullName>
    </recommendedName>
</protein>
<dbReference type="SUPFAM" id="SSF47413">
    <property type="entry name" value="lambda repressor-like DNA-binding domains"/>
    <property type="match status" value="1"/>
</dbReference>
<feature type="domain" description="HTH cro/C1-type" evidence="1">
    <location>
        <begin position="10"/>
        <end position="64"/>
    </location>
</feature>
<dbReference type="SMART" id="SM00530">
    <property type="entry name" value="HTH_XRE"/>
    <property type="match status" value="1"/>
</dbReference>
<dbReference type="PROSITE" id="PS50943">
    <property type="entry name" value="HTH_CROC1"/>
    <property type="match status" value="1"/>
</dbReference>
<organism evidence="2">
    <name type="scientific">bioreactor metagenome</name>
    <dbReference type="NCBI Taxonomy" id="1076179"/>
    <lineage>
        <taxon>unclassified sequences</taxon>
        <taxon>metagenomes</taxon>
        <taxon>ecological metagenomes</taxon>
    </lineage>
</organism>
<evidence type="ECO:0000259" key="1">
    <source>
        <dbReference type="PROSITE" id="PS50943"/>
    </source>
</evidence>
<dbReference type="Pfam" id="PF01381">
    <property type="entry name" value="HTH_3"/>
    <property type="match status" value="1"/>
</dbReference>
<reference evidence="2" key="1">
    <citation type="submission" date="2019-08" db="EMBL/GenBank/DDBJ databases">
        <authorList>
            <person name="Kucharzyk K."/>
            <person name="Murdoch R.W."/>
            <person name="Higgins S."/>
            <person name="Loffler F."/>
        </authorList>
    </citation>
    <scope>NUCLEOTIDE SEQUENCE</scope>
</reference>
<name>A0A644Z1P5_9ZZZZ</name>
<evidence type="ECO:0000313" key="2">
    <source>
        <dbReference type="EMBL" id="MPM34810.1"/>
    </source>
</evidence>
<dbReference type="EMBL" id="VSSQ01007086">
    <property type="protein sequence ID" value="MPM34810.1"/>
    <property type="molecule type" value="Genomic_DNA"/>
</dbReference>
<sequence>MDRKALGKRLSAARKEAGYTTDRLAQECDVGAVYIRQIEAGRYQPSMNTLIKLGDTLHRSLDYFVQDSVEWNELNTLMGIAEKCRNLTPDQLKMVERMIEAMYETKSEEK</sequence>
<comment type="caution">
    <text evidence="2">The sequence shown here is derived from an EMBL/GenBank/DDBJ whole genome shotgun (WGS) entry which is preliminary data.</text>
</comment>
<dbReference type="AlphaFoldDB" id="A0A644Z1P5"/>